<evidence type="ECO:0000313" key="9">
    <source>
        <dbReference type="Proteomes" id="UP000183400"/>
    </source>
</evidence>
<organism evidence="8 9">
    <name type="scientific">Ruegeria halocynthiae</name>
    <dbReference type="NCBI Taxonomy" id="985054"/>
    <lineage>
        <taxon>Bacteria</taxon>
        <taxon>Pseudomonadati</taxon>
        <taxon>Pseudomonadota</taxon>
        <taxon>Alphaproteobacteria</taxon>
        <taxon>Rhodobacterales</taxon>
        <taxon>Roseobacteraceae</taxon>
        <taxon>Ruegeria</taxon>
    </lineage>
</organism>
<dbReference type="EMBL" id="FNNP01000011">
    <property type="protein sequence ID" value="SDX77061.1"/>
    <property type="molecule type" value="Genomic_DNA"/>
</dbReference>
<name>A0A1H3EEC8_9RHOB</name>
<gene>
    <name evidence="8" type="ORF">SAMN05444358_11127</name>
</gene>
<keyword evidence="5" id="KW-1133">Transmembrane helix</keyword>
<keyword evidence="6" id="KW-0472">Membrane</keyword>
<evidence type="ECO:0000313" key="8">
    <source>
        <dbReference type="EMBL" id="SDX77061.1"/>
    </source>
</evidence>
<dbReference type="InterPro" id="IPR000060">
    <property type="entry name" value="BCCT_transptr"/>
</dbReference>
<protein>
    <submittedName>
        <fullName evidence="8">BCCT, betaine/carnitine/choline family transporter</fullName>
    </submittedName>
</protein>
<dbReference type="STRING" id="985054.SAMN05444358_11127"/>
<dbReference type="Proteomes" id="UP000183400">
    <property type="component" value="Unassembled WGS sequence"/>
</dbReference>
<evidence type="ECO:0000256" key="6">
    <source>
        <dbReference type="ARBA" id="ARBA00023136"/>
    </source>
</evidence>
<evidence type="ECO:0000256" key="5">
    <source>
        <dbReference type="ARBA" id="ARBA00022989"/>
    </source>
</evidence>
<evidence type="ECO:0000256" key="3">
    <source>
        <dbReference type="ARBA" id="ARBA00022475"/>
    </source>
</evidence>
<comment type="subcellular location">
    <subcellularLocation>
        <location evidence="1">Cell membrane</location>
        <topology evidence="1">Multi-pass membrane protein</topology>
    </subcellularLocation>
</comment>
<reference evidence="9" key="1">
    <citation type="submission" date="2016-10" db="EMBL/GenBank/DDBJ databases">
        <authorList>
            <person name="Varghese N."/>
            <person name="Submissions S."/>
        </authorList>
    </citation>
    <scope>NUCLEOTIDE SEQUENCE [LARGE SCALE GENOMIC DNA]</scope>
    <source>
        <strain evidence="9">DSM 27839</strain>
    </source>
</reference>
<accession>A0A1H3EEC8</accession>
<sequence>MVVARKNSSFAPHSPRNRSSPGPRKRLRYAVFRHHRHVRYADHDLSGNAADSGILVMNTIMSGDDQNIGNKHKIVEGLILTAVSGTLVLAAGENNPMDALCNAMIIGMMPLR</sequence>
<keyword evidence="2" id="KW-0813">Transport</keyword>
<keyword evidence="3" id="KW-1003">Cell membrane</keyword>
<feature type="compositionally biased region" description="Polar residues" evidence="7">
    <location>
        <begin position="1"/>
        <end position="11"/>
    </location>
</feature>
<dbReference type="AlphaFoldDB" id="A0A1H3EEC8"/>
<keyword evidence="9" id="KW-1185">Reference proteome</keyword>
<keyword evidence="4" id="KW-0812">Transmembrane</keyword>
<evidence type="ECO:0000256" key="4">
    <source>
        <dbReference type="ARBA" id="ARBA00022692"/>
    </source>
</evidence>
<evidence type="ECO:0000256" key="1">
    <source>
        <dbReference type="ARBA" id="ARBA00004651"/>
    </source>
</evidence>
<evidence type="ECO:0000256" key="7">
    <source>
        <dbReference type="SAM" id="MobiDB-lite"/>
    </source>
</evidence>
<dbReference type="Pfam" id="PF02028">
    <property type="entry name" value="BCCT"/>
    <property type="match status" value="1"/>
</dbReference>
<evidence type="ECO:0000256" key="2">
    <source>
        <dbReference type="ARBA" id="ARBA00022448"/>
    </source>
</evidence>
<proteinExistence type="predicted"/>
<feature type="region of interest" description="Disordered" evidence="7">
    <location>
        <begin position="1"/>
        <end position="25"/>
    </location>
</feature>